<evidence type="ECO:0000259" key="1">
    <source>
        <dbReference type="Pfam" id="PF03354"/>
    </source>
</evidence>
<evidence type="ECO:0000313" key="2">
    <source>
        <dbReference type="EMBL" id="DAF50816.1"/>
    </source>
</evidence>
<sequence>MNYDALMDEKQKQLHEHFPPSHYLHKSENVQRLLMWITYYRRNPSRFVEHYFGIALHLYQHIILYLMEYFPSFCIVAARSAAKSFLIAVFACKEAILRPGARIVVASATKKQARLIVSEKIKKELLPKSPLLADEIDSFKDNQNEIEVVFKNGSSIVVVAANENARGYRATVMIYEEFRMIAKNIIDSVLSPFLYVRQTDYLKQEEYAGMQEEPKEVYISSAWYQNHWMWNLIKTFTKDMLSGGTSCVIAMDYSIALKHNIKTRNFLIKERKKLDPMSWAIEYENQMIAENARSFFNYDQLNRNRRLKRAFYPRRNDEALLRQKNKYGIPKQVGEIRILSCDIAMEGGNDTDNSIFSCIRLLPESQEHKVMDTAGEHITIKRGYRRQVVYMESVHGGETTKQAIRIKQLYTDFNADYCVLDGRNAGISVYDMLAKVLFDEERNVEYKPWKCMNDDKVANRIQIAGAEENVYIIKAQLETNSNIAESMRNALNSGMIDLLISNTEAVDEIANFIPEYASADVDTQLFFERPYIETVALINEMINLEYERGDQTGLIKIMNNSDRKDRYTSVSYGNYFAQMLEHDLLSDTAEYDYVPLFN</sequence>
<proteinExistence type="predicted"/>
<reference evidence="2" key="1">
    <citation type="journal article" date="2021" name="Proc. Natl. Acad. Sci. U.S.A.">
        <title>A Catalog of Tens of Thousands of Viruses from Human Metagenomes Reveals Hidden Associations with Chronic Diseases.</title>
        <authorList>
            <person name="Tisza M.J."/>
            <person name="Buck C.B."/>
        </authorList>
    </citation>
    <scope>NUCLEOTIDE SEQUENCE</scope>
    <source>
        <strain evidence="2">CtDhw1</strain>
    </source>
</reference>
<dbReference type="InterPro" id="IPR027417">
    <property type="entry name" value="P-loop_NTPase"/>
</dbReference>
<dbReference type="InterPro" id="IPR046461">
    <property type="entry name" value="TerL_ATPase"/>
</dbReference>
<feature type="domain" description="Terminase large subunit-like ATPase" evidence="1">
    <location>
        <begin position="70"/>
        <end position="184"/>
    </location>
</feature>
<dbReference type="EMBL" id="BK032602">
    <property type="protein sequence ID" value="DAF50816.1"/>
    <property type="molecule type" value="Genomic_DNA"/>
</dbReference>
<dbReference type="Gene3D" id="3.30.420.240">
    <property type="match status" value="1"/>
</dbReference>
<dbReference type="Gene3D" id="3.40.50.300">
    <property type="entry name" value="P-loop containing nucleotide triphosphate hydrolases"/>
    <property type="match status" value="1"/>
</dbReference>
<accession>A0A8S5SIP0</accession>
<protein>
    <submittedName>
        <fullName evidence="2">Large terminase</fullName>
    </submittedName>
</protein>
<name>A0A8S5SIP0_9CAUD</name>
<organism evidence="2">
    <name type="scientific">Siphoviridae sp. ctDhw1</name>
    <dbReference type="NCBI Taxonomy" id="2827813"/>
    <lineage>
        <taxon>Viruses</taxon>
        <taxon>Duplodnaviria</taxon>
        <taxon>Heunggongvirae</taxon>
        <taxon>Uroviricota</taxon>
        <taxon>Caudoviricetes</taxon>
    </lineage>
</organism>
<dbReference type="Pfam" id="PF03354">
    <property type="entry name" value="TerL_ATPase"/>
    <property type="match status" value="1"/>
</dbReference>